<keyword evidence="4" id="KW-1185">Reference proteome</keyword>
<dbReference type="PANTHER" id="PTHR42208">
    <property type="entry name" value="HEAVY METAL TRANSPORTER-RELATED"/>
    <property type="match status" value="1"/>
</dbReference>
<evidence type="ECO:0000256" key="1">
    <source>
        <dbReference type="SAM" id="Phobius"/>
    </source>
</evidence>
<keyword evidence="1" id="KW-0812">Transmembrane</keyword>
<dbReference type="EMBL" id="JAERQG010000003">
    <property type="protein sequence ID" value="MBL0766048.1"/>
    <property type="molecule type" value="Genomic_DNA"/>
</dbReference>
<proteinExistence type="predicted"/>
<feature type="domain" description="Urease accessory protein UreH-like transmembrane" evidence="2">
    <location>
        <begin position="2"/>
        <end position="187"/>
    </location>
</feature>
<name>A0A937AM28_9BACT</name>
<dbReference type="Proteomes" id="UP000642920">
    <property type="component" value="Unassembled WGS sequence"/>
</dbReference>
<accession>A0A937AM28</accession>
<keyword evidence="1" id="KW-1133">Transmembrane helix</keyword>
<dbReference type="Pfam" id="PF13386">
    <property type="entry name" value="DsbD_2"/>
    <property type="match status" value="1"/>
</dbReference>
<feature type="transmembrane region" description="Helical" evidence="1">
    <location>
        <begin position="57"/>
        <end position="73"/>
    </location>
</feature>
<keyword evidence="1" id="KW-0472">Membrane</keyword>
<reference evidence="3" key="1">
    <citation type="submission" date="2021-01" db="EMBL/GenBank/DDBJ databases">
        <title>Marivirga sp. nov., isolated from intertidal surface sediments.</title>
        <authorList>
            <person name="Zhang M."/>
        </authorList>
    </citation>
    <scope>NUCLEOTIDE SEQUENCE</scope>
    <source>
        <strain evidence="3">SM1354</strain>
    </source>
</reference>
<evidence type="ECO:0000313" key="4">
    <source>
        <dbReference type="Proteomes" id="UP000642920"/>
    </source>
</evidence>
<comment type="caution">
    <text evidence="3">The sequence shown here is derived from an EMBL/GenBank/DDBJ whole genome shotgun (WGS) entry which is preliminary data.</text>
</comment>
<dbReference type="InterPro" id="IPR039447">
    <property type="entry name" value="UreH-like_TM_dom"/>
</dbReference>
<feature type="transmembrane region" description="Helical" evidence="1">
    <location>
        <begin position="176"/>
        <end position="193"/>
    </location>
</feature>
<protein>
    <submittedName>
        <fullName evidence="3">Sulfite exporter TauE/SafE family protein</fullName>
    </submittedName>
</protein>
<feature type="transmembrane region" description="Helical" evidence="1">
    <location>
        <begin position="137"/>
        <end position="156"/>
    </location>
</feature>
<organism evidence="3 4">
    <name type="scientific">Marivirga atlantica</name>
    <dbReference type="NCBI Taxonomy" id="1548457"/>
    <lineage>
        <taxon>Bacteria</taxon>
        <taxon>Pseudomonadati</taxon>
        <taxon>Bacteroidota</taxon>
        <taxon>Cytophagia</taxon>
        <taxon>Cytophagales</taxon>
        <taxon>Marivirgaceae</taxon>
        <taxon>Marivirga</taxon>
    </lineage>
</organism>
<gene>
    <name evidence="3" type="ORF">JKP34_12350</name>
</gene>
<feature type="transmembrane region" description="Helical" evidence="1">
    <location>
        <begin position="25"/>
        <end position="45"/>
    </location>
</feature>
<sequence length="225" mass="26040">MHCSLMCGPLQTAVFHHQKMNLSVVLYHAGRILTYVLIGLLFYSLGEGISFLGLQKVFIYIISAYVIYFYVIPSKWRKHHWIEKIELMPFRFFGKHLRKWKYKNTPAFRFFSGMLNGLLPCGLVYMAAANSLLANNLLLNISAMVLFGMGTVPWLIGSQWLLKLPLNFKSLNTQKLKPYLAAIVVIFLLARTVELPFLHHQHMQETETKVITNCNGDKEIFQWNK</sequence>
<feature type="transmembrane region" description="Helical" evidence="1">
    <location>
        <begin position="107"/>
        <end position="125"/>
    </location>
</feature>
<dbReference type="AlphaFoldDB" id="A0A937AM28"/>
<evidence type="ECO:0000313" key="3">
    <source>
        <dbReference type="EMBL" id="MBL0766048.1"/>
    </source>
</evidence>
<evidence type="ECO:0000259" key="2">
    <source>
        <dbReference type="Pfam" id="PF13386"/>
    </source>
</evidence>
<dbReference type="PANTHER" id="PTHR42208:SF1">
    <property type="entry name" value="HEAVY METAL TRANSPORTER"/>
    <property type="match status" value="1"/>
</dbReference>